<comment type="similarity">
    <text evidence="1">Belongs to the ATP-dependent AMP-binding enzyme family.</text>
</comment>
<evidence type="ECO:0000313" key="5">
    <source>
        <dbReference type="EMBL" id="NNV23000.1"/>
    </source>
</evidence>
<evidence type="ECO:0000256" key="2">
    <source>
        <dbReference type="ARBA" id="ARBA00022598"/>
    </source>
</evidence>
<dbReference type="Proteomes" id="UP000526233">
    <property type="component" value="Unassembled WGS sequence"/>
</dbReference>
<dbReference type="PANTHER" id="PTHR43201:SF5">
    <property type="entry name" value="MEDIUM-CHAIN ACYL-COA LIGASE ACSF2, MITOCHONDRIAL"/>
    <property type="match status" value="1"/>
</dbReference>
<dbReference type="Gene3D" id="3.30.300.30">
    <property type="match status" value="1"/>
</dbReference>
<dbReference type="InterPro" id="IPR045851">
    <property type="entry name" value="AMP-bd_C_sf"/>
</dbReference>
<proteinExistence type="inferred from homology"/>
<feature type="domain" description="AMP-binding enzyme C-terminal" evidence="4">
    <location>
        <begin position="404"/>
        <end position="478"/>
    </location>
</feature>
<evidence type="ECO:0000259" key="3">
    <source>
        <dbReference type="Pfam" id="PF00501"/>
    </source>
</evidence>
<dbReference type="GO" id="GO:0031956">
    <property type="term" value="F:medium-chain fatty acid-CoA ligase activity"/>
    <property type="evidence" value="ECO:0007669"/>
    <property type="project" value="TreeGrafter"/>
</dbReference>
<organism evidence="5 6">
    <name type="scientific">Brucella pseudogrignonensis</name>
    <dbReference type="NCBI Taxonomy" id="419475"/>
    <lineage>
        <taxon>Bacteria</taxon>
        <taxon>Pseudomonadati</taxon>
        <taxon>Pseudomonadota</taxon>
        <taxon>Alphaproteobacteria</taxon>
        <taxon>Hyphomicrobiales</taxon>
        <taxon>Brucellaceae</taxon>
        <taxon>Brucella/Ochrobactrum group</taxon>
        <taxon>Brucella</taxon>
    </lineage>
</organism>
<evidence type="ECO:0008006" key="7">
    <source>
        <dbReference type="Google" id="ProtNLM"/>
    </source>
</evidence>
<sequence>MMVPVKDLLAACCKFGERPAIVISGFTLDYNGLAERIFWQAAELTKHLSSGDRIALLSGNTLDFITLSFAAELIGAIRVPLNIKATPAEIAALLEDCSPKLVVYEAETEGLLAQAPAIKAIGAAILASASEEPHTSSGVISPAARCSITYTSGSTGKPKGVVLTHANWHYVFANMLIDRDISAADTLAFIGPLTHAGWSYLYAGLLRGARAAVFDAGDVETMLAFAEQDEVTIITCVPTTLSRIIKGTDDHHPLRQSLKWIGVGGAPTSPTLLERAISTFGRRIVLNFGQTEAMMTCAFYDLAREQEHHDEAGLIGRSYIFSSVVIRAEDGTACAIGEVGEICVSGPHTMLEYWNNPQQTAAVYRGDEILTGDLGVEFAPGLFRLVGRAKDMIISGGFNIYPMEVEAAVAALPEVDEVAVMGIPDEEWGEKVVCLLSTHKGAELSADSLRQFLKPVLGIKTPKIFHLLPQLPKAATGKIDKKALKLWLEEQGQ</sequence>
<dbReference type="InterPro" id="IPR042099">
    <property type="entry name" value="ANL_N_sf"/>
</dbReference>
<dbReference type="InterPro" id="IPR025110">
    <property type="entry name" value="AMP-bd_C"/>
</dbReference>
<dbReference type="GO" id="GO:0006631">
    <property type="term" value="P:fatty acid metabolic process"/>
    <property type="evidence" value="ECO:0007669"/>
    <property type="project" value="TreeGrafter"/>
</dbReference>
<evidence type="ECO:0000256" key="1">
    <source>
        <dbReference type="ARBA" id="ARBA00006432"/>
    </source>
</evidence>
<dbReference type="Pfam" id="PF13193">
    <property type="entry name" value="AMP-binding_C"/>
    <property type="match status" value="1"/>
</dbReference>
<evidence type="ECO:0000313" key="6">
    <source>
        <dbReference type="Proteomes" id="UP000526233"/>
    </source>
</evidence>
<dbReference type="AlphaFoldDB" id="A0A7Y3TA98"/>
<evidence type="ECO:0000259" key="4">
    <source>
        <dbReference type="Pfam" id="PF13193"/>
    </source>
</evidence>
<dbReference type="InterPro" id="IPR000873">
    <property type="entry name" value="AMP-dep_synth/lig_dom"/>
</dbReference>
<dbReference type="InterPro" id="IPR020845">
    <property type="entry name" value="AMP-binding_CS"/>
</dbReference>
<dbReference type="PANTHER" id="PTHR43201">
    <property type="entry name" value="ACYL-COA SYNTHETASE"/>
    <property type="match status" value="1"/>
</dbReference>
<accession>A0A7Y3TA98</accession>
<keyword evidence="2" id="KW-0436">Ligase</keyword>
<protein>
    <recommendedName>
        <fullName evidence="7">AMP-binding enzyme family protein</fullName>
    </recommendedName>
</protein>
<feature type="domain" description="AMP-dependent synthetase/ligase" evidence="3">
    <location>
        <begin position="14"/>
        <end position="354"/>
    </location>
</feature>
<reference evidence="5 6" key="1">
    <citation type="submission" date="2018-11" db="EMBL/GenBank/DDBJ databases">
        <title>Genome sequencing and analysis.</title>
        <authorList>
            <person name="Huang Y.-T."/>
        </authorList>
    </citation>
    <scope>NUCLEOTIDE SEQUENCE [LARGE SCALE GENOMIC DNA]</scope>
    <source>
        <strain evidence="5 6">SHIN</strain>
    </source>
</reference>
<dbReference type="SUPFAM" id="SSF56801">
    <property type="entry name" value="Acetyl-CoA synthetase-like"/>
    <property type="match status" value="1"/>
</dbReference>
<dbReference type="Gene3D" id="3.40.50.12780">
    <property type="entry name" value="N-terminal domain of ligase-like"/>
    <property type="match status" value="1"/>
</dbReference>
<comment type="caution">
    <text evidence="5">The sequence shown here is derived from an EMBL/GenBank/DDBJ whole genome shotgun (WGS) entry which is preliminary data.</text>
</comment>
<dbReference type="Pfam" id="PF00501">
    <property type="entry name" value="AMP-binding"/>
    <property type="match status" value="1"/>
</dbReference>
<gene>
    <name evidence="5" type="ORF">EHE22_21585</name>
</gene>
<dbReference type="PROSITE" id="PS00455">
    <property type="entry name" value="AMP_BINDING"/>
    <property type="match status" value="1"/>
</dbReference>
<name>A0A7Y3TA98_9HYPH</name>
<dbReference type="EMBL" id="PKQI01000004">
    <property type="protein sequence ID" value="NNV23000.1"/>
    <property type="molecule type" value="Genomic_DNA"/>
</dbReference>